<dbReference type="InParanoid" id="A0A401H3X8"/>
<evidence type="ECO:0000313" key="2">
    <source>
        <dbReference type="EMBL" id="GBE89145.1"/>
    </source>
</evidence>
<sequence>MRGARARAKAKTKTKTGGREEGRASAASHCPALDVGGDVLRGGARRASCVLVRVPSSLPPPPPARSNAAARYILQSVGVTHRLERACNSPASERKFQESESDLARLCIRYLIQYRIALSWASGWVGQVHGGLV</sequence>
<dbReference type="AlphaFoldDB" id="A0A401H3X8"/>
<comment type="caution">
    <text evidence="2">The sequence shown here is derived from an EMBL/GenBank/DDBJ whole genome shotgun (WGS) entry which is preliminary data.</text>
</comment>
<dbReference type="RefSeq" id="XP_027620058.1">
    <property type="nucleotide sequence ID" value="XM_027764257.1"/>
</dbReference>
<keyword evidence="3" id="KW-1185">Reference proteome</keyword>
<accession>A0A401H3X8</accession>
<gene>
    <name evidence="2" type="ORF">SCP_1501510</name>
</gene>
<organism evidence="2 3">
    <name type="scientific">Sparassis crispa</name>
    <dbReference type="NCBI Taxonomy" id="139825"/>
    <lineage>
        <taxon>Eukaryota</taxon>
        <taxon>Fungi</taxon>
        <taxon>Dikarya</taxon>
        <taxon>Basidiomycota</taxon>
        <taxon>Agaricomycotina</taxon>
        <taxon>Agaricomycetes</taxon>
        <taxon>Polyporales</taxon>
        <taxon>Sparassidaceae</taxon>
        <taxon>Sparassis</taxon>
    </lineage>
</organism>
<protein>
    <submittedName>
        <fullName evidence="2">Uncharacterized protein</fullName>
    </submittedName>
</protein>
<evidence type="ECO:0000256" key="1">
    <source>
        <dbReference type="SAM" id="MobiDB-lite"/>
    </source>
</evidence>
<dbReference type="GeneID" id="38786062"/>
<evidence type="ECO:0000313" key="3">
    <source>
        <dbReference type="Proteomes" id="UP000287166"/>
    </source>
</evidence>
<proteinExistence type="predicted"/>
<dbReference type="Proteomes" id="UP000287166">
    <property type="component" value="Unassembled WGS sequence"/>
</dbReference>
<reference evidence="2 3" key="1">
    <citation type="journal article" date="2018" name="Sci. Rep.">
        <title>Genome sequence of the cauliflower mushroom Sparassis crispa (Hanabiratake) and its association with beneficial usage.</title>
        <authorList>
            <person name="Kiyama R."/>
            <person name="Furutani Y."/>
            <person name="Kawaguchi K."/>
            <person name="Nakanishi T."/>
        </authorList>
    </citation>
    <scope>NUCLEOTIDE SEQUENCE [LARGE SCALE GENOMIC DNA]</scope>
</reference>
<name>A0A401H3X8_9APHY</name>
<feature type="compositionally biased region" description="Basic residues" evidence="1">
    <location>
        <begin position="1"/>
        <end position="16"/>
    </location>
</feature>
<dbReference type="EMBL" id="BFAD01000015">
    <property type="protein sequence ID" value="GBE89145.1"/>
    <property type="molecule type" value="Genomic_DNA"/>
</dbReference>
<feature type="region of interest" description="Disordered" evidence="1">
    <location>
        <begin position="1"/>
        <end position="28"/>
    </location>
</feature>